<dbReference type="GO" id="GO:0004565">
    <property type="term" value="F:beta-galactosidase activity"/>
    <property type="evidence" value="ECO:0007669"/>
    <property type="project" value="UniProtKB-EC"/>
</dbReference>
<dbReference type="Pfam" id="PF21317">
    <property type="entry name" value="BetaGal_ABD_1"/>
    <property type="match status" value="1"/>
</dbReference>
<dbReference type="InterPro" id="IPR048912">
    <property type="entry name" value="BetaGal1-like_ABD1"/>
</dbReference>
<feature type="domain" description="Beta-galactosidase galactose-binding" evidence="9">
    <location>
        <begin position="520"/>
        <end position="579"/>
    </location>
</feature>
<proteinExistence type="inferred from homology"/>
<dbReference type="InterPro" id="IPR019801">
    <property type="entry name" value="Glyco_hydro_35_CS"/>
</dbReference>
<evidence type="ECO:0000259" key="7">
    <source>
        <dbReference type="Pfam" id="PF01301"/>
    </source>
</evidence>
<dbReference type="PRINTS" id="PR00742">
    <property type="entry name" value="GLHYDRLASE35"/>
</dbReference>
<evidence type="ECO:0000256" key="1">
    <source>
        <dbReference type="ARBA" id="ARBA00009809"/>
    </source>
</evidence>
<feature type="domain" description="Beta-galactosidase 1-like first all-beta" evidence="8">
    <location>
        <begin position="397"/>
        <end position="496"/>
    </location>
</feature>
<dbReference type="AlphaFoldDB" id="A0A8D1K918"/>
<dbReference type="InterPro" id="IPR048913">
    <property type="entry name" value="BetaGal_gal-bd"/>
</dbReference>
<dbReference type="InterPro" id="IPR031330">
    <property type="entry name" value="Gly_Hdrlase_35_cat"/>
</dbReference>
<name>A0A8D1K918_PIG</name>
<dbReference type="InterPro" id="IPR008979">
    <property type="entry name" value="Galactose-bd-like_sf"/>
</dbReference>
<dbReference type="FunFam" id="2.60.120.260:FF:000293">
    <property type="entry name" value="Beta-galactosidase"/>
    <property type="match status" value="1"/>
</dbReference>
<dbReference type="Pfam" id="PF01301">
    <property type="entry name" value="Glyco_hydro_35"/>
    <property type="match status" value="1"/>
</dbReference>
<dbReference type="EC" id="3.2.1.23" evidence="5"/>
<evidence type="ECO:0000256" key="2">
    <source>
        <dbReference type="ARBA" id="ARBA00022801"/>
    </source>
</evidence>
<evidence type="ECO:0000256" key="4">
    <source>
        <dbReference type="PIRSR" id="PIRSR006336-1"/>
    </source>
</evidence>
<dbReference type="InterPro" id="IPR017853">
    <property type="entry name" value="GH"/>
</dbReference>
<dbReference type="SUPFAM" id="SSF51445">
    <property type="entry name" value="(Trans)glycosidases"/>
    <property type="match status" value="1"/>
</dbReference>
<sequence length="608" mass="69249">MPKWNVRRPGRLLGLLLLVILSFLVLRRLNWSSLAPSWLRHRQLGLQAKDQNFMLEDSAFWIFGGSVHYFRVPRAYWRDRLLKMKACGLNTLTTYVPWNLHEPERGKFDFSGNLDMEAFILLAAEVGLWVILRPGPYICSEIDLGGLPSWLLQDSSMKLRTTYEGFTKAVDLYFDHLMARVVPLQYKNGGPIIAVQVENEYGSYNKDPAYMPYIKKALEDRGIVELLLTSDNEDGLSKGTVDGVLATINLQSQNELRLLHNFLQSVQGVRPKMVMEYWTGWFDSWGGPHHILDTSEVLRTVSAIIDAGASINLYMFHGGTNFGFINGAMHFQDYMSDVTSYGASLPLPPDLLPKVRYEPVVPAFYLSLWDALPYIKEPVTSEKPVNMENLPINDGNGQSFGYTLYETTITSSGILSALVRDRGQVFLNTETIGFLDYKTKKIPIPLIQGFTVLRILVENCGRVNYGENIDNQRKGLIGDIYLNDTPLKKFKIYSLDMKKSFFQRFTAEKWDPVPGVPTLPAFFLGALSVTSFPYDTFVKLEGWEKGVVFVNGYNLGRYWNIGPQETLYLPGVWLNEGINQVIVFEEMMQGPVIQFMEMPYLGRQQYVE</sequence>
<dbReference type="InterPro" id="IPR001944">
    <property type="entry name" value="Glycoside_Hdrlase_35"/>
</dbReference>
<reference evidence="10" key="1">
    <citation type="submission" date="2025-08" db="UniProtKB">
        <authorList>
            <consortium name="Ensembl"/>
        </authorList>
    </citation>
    <scope>IDENTIFICATION</scope>
</reference>
<dbReference type="Gene3D" id="3.20.20.80">
    <property type="entry name" value="Glycosidases"/>
    <property type="match status" value="1"/>
</dbReference>
<dbReference type="GO" id="GO:0005975">
    <property type="term" value="P:carbohydrate metabolic process"/>
    <property type="evidence" value="ECO:0007669"/>
    <property type="project" value="InterPro"/>
</dbReference>
<comment type="catalytic activity">
    <reaction evidence="5">
        <text>Hydrolysis of terminal non-reducing beta-D-galactose residues in beta-D-galactosides.</text>
        <dbReference type="EC" id="3.2.1.23"/>
    </reaction>
</comment>
<evidence type="ECO:0000256" key="6">
    <source>
        <dbReference type="RuleBase" id="RU003679"/>
    </source>
</evidence>
<accession>A0A8D1K918</accession>
<evidence type="ECO:0000259" key="9">
    <source>
        <dbReference type="Pfam" id="PF21467"/>
    </source>
</evidence>
<evidence type="ECO:0000313" key="11">
    <source>
        <dbReference type="Proteomes" id="UP000694722"/>
    </source>
</evidence>
<evidence type="ECO:0000313" key="10">
    <source>
        <dbReference type="Ensembl" id="ENSSSCP00040018136.1"/>
    </source>
</evidence>
<dbReference type="Pfam" id="PF21467">
    <property type="entry name" value="BetaGal_gal-bd"/>
    <property type="match status" value="1"/>
</dbReference>
<feature type="active site" description="Nucleophile" evidence="4">
    <location>
        <position position="276"/>
    </location>
</feature>
<comment type="similarity">
    <text evidence="1 6">Belongs to the glycosyl hydrolase 35 family.</text>
</comment>
<evidence type="ECO:0000259" key="8">
    <source>
        <dbReference type="Pfam" id="PF21317"/>
    </source>
</evidence>
<dbReference type="PIRSF" id="PIRSF006336">
    <property type="entry name" value="B-gal"/>
    <property type="match status" value="1"/>
</dbReference>
<keyword evidence="3 5" id="KW-0326">Glycosidase</keyword>
<gene>
    <name evidence="10" type="primary">GLB1L2</name>
</gene>
<keyword evidence="2 5" id="KW-0378">Hydrolase</keyword>
<dbReference type="FunFam" id="3.20.20.80:FF:000036">
    <property type="entry name" value="Beta-galactosidase"/>
    <property type="match status" value="1"/>
</dbReference>
<evidence type="ECO:0000256" key="3">
    <source>
        <dbReference type="ARBA" id="ARBA00023295"/>
    </source>
</evidence>
<feature type="domain" description="Glycoside hydrolase 35 catalytic" evidence="7">
    <location>
        <begin position="52"/>
        <end position="345"/>
    </location>
</feature>
<evidence type="ECO:0000256" key="5">
    <source>
        <dbReference type="RuleBase" id="RU000675"/>
    </source>
</evidence>
<dbReference type="InterPro" id="IPR026283">
    <property type="entry name" value="B-gal_1-like"/>
</dbReference>
<dbReference type="Proteomes" id="UP000694722">
    <property type="component" value="Unplaced"/>
</dbReference>
<organism evidence="10 11">
    <name type="scientific">Sus scrofa</name>
    <name type="common">Pig</name>
    <dbReference type="NCBI Taxonomy" id="9823"/>
    <lineage>
        <taxon>Eukaryota</taxon>
        <taxon>Metazoa</taxon>
        <taxon>Chordata</taxon>
        <taxon>Craniata</taxon>
        <taxon>Vertebrata</taxon>
        <taxon>Euteleostomi</taxon>
        <taxon>Mammalia</taxon>
        <taxon>Eutheria</taxon>
        <taxon>Laurasiatheria</taxon>
        <taxon>Artiodactyla</taxon>
        <taxon>Suina</taxon>
        <taxon>Suidae</taxon>
        <taxon>Sus</taxon>
    </lineage>
</organism>
<dbReference type="FunFam" id="2.60.120.260:FF:000049">
    <property type="entry name" value="Beta-galactosidase"/>
    <property type="match status" value="1"/>
</dbReference>
<feature type="active site" description="Proton donor" evidence="4">
    <location>
        <position position="200"/>
    </location>
</feature>
<dbReference type="PROSITE" id="PS01182">
    <property type="entry name" value="GLYCOSYL_HYDROL_F35"/>
    <property type="match status" value="1"/>
</dbReference>
<dbReference type="Gene3D" id="2.60.120.260">
    <property type="entry name" value="Galactose-binding domain-like"/>
    <property type="match status" value="3"/>
</dbReference>
<dbReference type="Ensembl" id="ENSSSCT00040043214.1">
    <property type="protein sequence ID" value="ENSSSCP00040018136.1"/>
    <property type="gene ID" value="ENSSSCG00040031812.1"/>
</dbReference>
<dbReference type="PANTHER" id="PTHR23421">
    <property type="entry name" value="BETA-GALACTOSIDASE RELATED"/>
    <property type="match status" value="1"/>
</dbReference>
<dbReference type="SUPFAM" id="SSF49785">
    <property type="entry name" value="Galactose-binding domain-like"/>
    <property type="match status" value="1"/>
</dbReference>
<protein>
    <recommendedName>
        <fullName evidence="5">Beta-galactosidase</fullName>
        <ecNumber evidence="5">3.2.1.23</ecNumber>
    </recommendedName>
</protein>